<organism evidence="8 9">
    <name type="scientific">Mycosarcoma maydis</name>
    <name type="common">Corn smut fungus</name>
    <name type="synonym">Ustilago maydis</name>
    <dbReference type="NCBI Taxonomy" id="5270"/>
    <lineage>
        <taxon>Eukaryota</taxon>
        <taxon>Fungi</taxon>
        <taxon>Dikarya</taxon>
        <taxon>Basidiomycota</taxon>
        <taxon>Ustilaginomycotina</taxon>
        <taxon>Ustilaginomycetes</taxon>
        <taxon>Ustilaginales</taxon>
        <taxon>Ustilaginaceae</taxon>
        <taxon>Mycosarcoma</taxon>
    </lineage>
</organism>
<dbReference type="SMART" id="SM00534">
    <property type="entry name" value="MUTSac"/>
    <property type="match status" value="1"/>
</dbReference>
<feature type="region of interest" description="Disordered" evidence="6">
    <location>
        <begin position="326"/>
        <end position="356"/>
    </location>
</feature>
<dbReference type="SUPFAM" id="SSF52540">
    <property type="entry name" value="P-loop containing nucleoside triphosphate hydrolases"/>
    <property type="match status" value="1"/>
</dbReference>
<dbReference type="KEGG" id="uma:UMAG_12336"/>
<comment type="similarity">
    <text evidence="1">Belongs to the DNA mismatch repair MutS family.</text>
</comment>
<feature type="region of interest" description="Disordered" evidence="6">
    <location>
        <begin position="1029"/>
        <end position="1048"/>
    </location>
</feature>
<accession>A0A0D1CF39</accession>
<evidence type="ECO:0000313" key="9">
    <source>
        <dbReference type="Proteomes" id="UP000000561"/>
    </source>
</evidence>
<dbReference type="Proteomes" id="UP000000561">
    <property type="component" value="Chromosome 23"/>
</dbReference>
<feature type="compositionally biased region" description="Polar residues" evidence="6">
    <location>
        <begin position="236"/>
        <end position="245"/>
    </location>
</feature>
<feature type="compositionally biased region" description="Polar residues" evidence="6">
    <location>
        <begin position="1"/>
        <end position="19"/>
    </location>
</feature>
<dbReference type="GO" id="GO:0005524">
    <property type="term" value="F:ATP binding"/>
    <property type="evidence" value="ECO:0007669"/>
    <property type="project" value="UniProtKB-KW"/>
</dbReference>
<dbReference type="InterPro" id="IPR036187">
    <property type="entry name" value="DNA_mismatch_repair_MutS_sf"/>
</dbReference>
<reference evidence="8 9" key="1">
    <citation type="journal article" date="2006" name="Nature">
        <title>Insights from the genome of the biotrophic fungal plant pathogen Ustilago maydis.</title>
        <authorList>
            <person name="Kamper J."/>
            <person name="Kahmann R."/>
            <person name="Bolker M."/>
            <person name="Ma L.J."/>
            <person name="Brefort T."/>
            <person name="Saville B.J."/>
            <person name="Banuett F."/>
            <person name="Kronstad J.W."/>
            <person name="Gold S.E."/>
            <person name="Muller O."/>
            <person name="Perlin M.H."/>
            <person name="Wosten H.A."/>
            <person name="de Vries R."/>
            <person name="Ruiz-Herrera J."/>
            <person name="Reynaga-Pena C.G."/>
            <person name="Snetselaar K."/>
            <person name="McCann M."/>
            <person name="Perez-Martin J."/>
            <person name="Feldbrugge M."/>
            <person name="Basse C.W."/>
            <person name="Steinberg G."/>
            <person name="Ibeas J.I."/>
            <person name="Holloman W."/>
            <person name="Guzman P."/>
            <person name="Farman M."/>
            <person name="Stajich J.E."/>
            <person name="Sentandreu R."/>
            <person name="Gonzalez-Prieto J.M."/>
            <person name="Kennell J.C."/>
            <person name="Molina L."/>
            <person name="Schirawski J."/>
            <person name="Mendoza-Mendoza A."/>
            <person name="Greilinger D."/>
            <person name="Munch K."/>
            <person name="Rossel N."/>
            <person name="Scherer M."/>
            <person name="Vranes M."/>
            <person name="Ladendorf O."/>
            <person name="Vincon V."/>
            <person name="Fuchs U."/>
            <person name="Sandrock B."/>
            <person name="Meng S."/>
            <person name="Ho E.C."/>
            <person name="Cahill M.J."/>
            <person name="Boyce K.J."/>
            <person name="Klose J."/>
            <person name="Klosterman S.J."/>
            <person name="Deelstra H.J."/>
            <person name="Ortiz-Castellanos L."/>
            <person name="Li W."/>
            <person name="Sanchez-Alonso P."/>
            <person name="Schreier P.H."/>
            <person name="Hauser-Hahn I."/>
            <person name="Vaupel M."/>
            <person name="Koopmann E."/>
            <person name="Friedrich G."/>
            <person name="Voss H."/>
            <person name="Schluter T."/>
            <person name="Margolis J."/>
            <person name="Platt D."/>
            <person name="Swimmer C."/>
            <person name="Gnirke A."/>
            <person name="Chen F."/>
            <person name="Vysotskaia V."/>
            <person name="Mannhaupt G."/>
            <person name="Guldener U."/>
            <person name="Munsterkotter M."/>
            <person name="Haase D."/>
            <person name="Oesterheld M."/>
            <person name="Mewes H.W."/>
            <person name="Mauceli E.W."/>
            <person name="DeCaprio D."/>
            <person name="Wade C.M."/>
            <person name="Butler J."/>
            <person name="Young S."/>
            <person name="Jaffe D.B."/>
            <person name="Calvo S."/>
            <person name="Nusbaum C."/>
            <person name="Galagan J."/>
            <person name="Birren B.W."/>
        </authorList>
    </citation>
    <scope>NUCLEOTIDE SEQUENCE [LARGE SCALE GENOMIC DNA]</scope>
    <source>
        <strain evidence="9">DSM 14603 / FGSC 9021 / UM521</strain>
    </source>
</reference>
<feature type="region of interest" description="Disordered" evidence="6">
    <location>
        <begin position="233"/>
        <end position="273"/>
    </location>
</feature>
<dbReference type="RefSeq" id="XP_011392759.1">
    <property type="nucleotide sequence ID" value="XM_011394457.1"/>
</dbReference>
<name>A0A0D1CF39_MYCMD</name>
<feature type="compositionally biased region" description="Polar residues" evidence="6">
    <location>
        <begin position="134"/>
        <end position="154"/>
    </location>
</feature>
<dbReference type="Pfam" id="PF05192">
    <property type="entry name" value="MutS_III"/>
    <property type="match status" value="1"/>
</dbReference>
<dbReference type="STRING" id="237631.A0A0D1CF39"/>
<keyword evidence="9" id="KW-1185">Reference proteome</keyword>
<dbReference type="InParanoid" id="A0A0D1CF39"/>
<dbReference type="InterPro" id="IPR027417">
    <property type="entry name" value="P-loop_NTPase"/>
</dbReference>
<keyword evidence="2" id="KW-0547">Nucleotide-binding</keyword>
<dbReference type="FunFam" id="3.40.50.300:FF:002054">
    <property type="entry name" value="DNA mismatch repair protein MSH4"/>
    <property type="match status" value="1"/>
</dbReference>
<evidence type="ECO:0000256" key="6">
    <source>
        <dbReference type="SAM" id="MobiDB-lite"/>
    </source>
</evidence>
<keyword evidence="3" id="KW-0067">ATP-binding</keyword>
<dbReference type="GeneID" id="23568081"/>
<evidence type="ECO:0000313" key="8">
    <source>
        <dbReference type="EMBL" id="KIS65658.1"/>
    </source>
</evidence>
<dbReference type="PROSITE" id="PS00486">
    <property type="entry name" value="DNA_MISMATCH_REPAIR_2"/>
    <property type="match status" value="1"/>
</dbReference>
<evidence type="ECO:0000259" key="7">
    <source>
        <dbReference type="PROSITE" id="PS00486"/>
    </source>
</evidence>
<evidence type="ECO:0000256" key="4">
    <source>
        <dbReference type="ARBA" id="ARBA00023125"/>
    </source>
</evidence>
<evidence type="ECO:0000256" key="1">
    <source>
        <dbReference type="ARBA" id="ARBA00006271"/>
    </source>
</evidence>
<dbReference type="eggNOG" id="KOG0220">
    <property type="taxonomic scope" value="Eukaryota"/>
</dbReference>
<dbReference type="GO" id="GO:0003690">
    <property type="term" value="F:double-stranded DNA binding"/>
    <property type="evidence" value="ECO:0000318"/>
    <property type="project" value="GO_Central"/>
</dbReference>
<evidence type="ECO:0000256" key="3">
    <source>
        <dbReference type="ARBA" id="ARBA00022840"/>
    </source>
</evidence>
<feature type="region of interest" description="Disordered" evidence="6">
    <location>
        <begin position="129"/>
        <end position="154"/>
    </location>
</feature>
<evidence type="ECO:0000256" key="2">
    <source>
        <dbReference type="ARBA" id="ARBA00022741"/>
    </source>
</evidence>
<dbReference type="Gene3D" id="3.40.50.300">
    <property type="entry name" value="P-loop containing nucleotide triphosphate hydrolases"/>
    <property type="match status" value="1"/>
</dbReference>
<keyword evidence="5" id="KW-0469">Meiosis</keyword>
<dbReference type="GO" id="GO:0140664">
    <property type="term" value="F:ATP-dependent DNA damage sensor activity"/>
    <property type="evidence" value="ECO:0007669"/>
    <property type="project" value="InterPro"/>
</dbReference>
<dbReference type="SMART" id="SM00533">
    <property type="entry name" value="MUTSd"/>
    <property type="match status" value="1"/>
</dbReference>
<proteinExistence type="inferred from homology"/>
<evidence type="ECO:0000256" key="5">
    <source>
        <dbReference type="ARBA" id="ARBA00023254"/>
    </source>
</evidence>
<dbReference type="InterPro" id="IPR000432">
    <property type="entry name" value="DNA_mismatch_repair_MutS_C"/>
</dbReference>
<dbReference type="EMBL" id="CM003162">
    <property type="protein sequence ID" value="KIS65658.1"/>
    <property type="molecule type" value="Genomic_DNA"/>
</dbReference>
<dbReference type="Pfam" id="PF00488">
    <property type="entry name" value="MutS_V"/>
    <property type="match status" value="1"/>
</dbReference>
<gene>
    <name evidence="8" type="ORF">UMAG_12336</name>
</gene>
<feature type="region of interest" description="Disordered" evidence="6">
    <location>
        <begin position="1"/>
        <end position="68"/>
    </location>
</feature>
<dbReference type="InterPro" id="IPR007696">
    <property type="entry name" value="DNA_mismatch_repair_MutS_core"/>
</dbReference>
<feature type="compositionally biased region" description="Acidic residues" evidence="6">
    <location>
        <begin position="1029"/>
        <end position="1038"/>
    </location>
</feature>
<feature type="compositionally biased region" description="Low complexity" evidence="6">
    <location>
        <begin position="339"/>
        <end position="353"/>
    </location>
</feature>
<feature type="compositionally biased region" description="Low complexity" evidence="6">
    <location>
        <begin position="27"/>
        <end position="38"/>
    </location>
</feature>
<protein>
    <recommendedName>
        <fullName evidence="7">DNA mismatch repair proteins mutS family domain-containing protein</fullName>
    </recommendedName>
</protein>
<dbReference type="InterPro" id="IPR045076">
    <property type="entry name" value="MutS"/>
</dbReference>
<sequence>MKLNDTSRWLHQPQEQTQPDGDDSRPTTAISISTSTSSFRIPGILPSAPTAARDSQQTARPPSPPVSFARLFAPQTDKDDISWHTNEYIRNPPVHWLAKDGPSPQELYDRSQFVLTDENDSHAQIWPKVGRQGRTPTPNWSSAGPSATWPNNDQPRPFTASSYHRSKLVTADGSAGNYVCALIENRGTGREVGIASIERETGLCTLTQLADTPTYVRTIHHLSMHPPSILLIPSSTSGRGNRTTFSSASRSSKRAKTNITGEDDADPGSHADTLQKDRASVLVRTIEQLYDIEVRPFPRKHWNYFEGARYLDRLLVDDVDAVKREGDGSVSVPVNENDPSIQQSQRPASSRPQTGRMSIDLSAKASTRAAILVAVADKFYVLSAFSGLIEFYMDTFNRVFTPKTLRIRFVFPEDTILINSNTAHDLELVRNLIDFKSKDSLFGLLNHCVSQMGQRLLRTNILQPLTDHDAIAVRQEAVAECINSEERFHAITESLKPIRLGSIDLDKLIHTLSCTQRAGADPRLETERKLSSILSLRALLRSLEPVRAALCDASSELLQSISTFLEFEEVDEIAEAIQETIDEDVAFAKGGLASRSAKMYAVRAERSPLLDVARQTFQENMSDIEELRQRLESGSDLKLALKMVPTGFLLRTELESSQMRNLPDYFTNISRAKSGKSVTMTTLPLKKLNARLVDSMNEVCNMSESIIDELIEKITGRIASLNKVSEALALLDMIVSMAIVSRANDYVRPVLGDRLDIRNARHPILDRVDILSAGTSSVVTRRRGVFVPNDIYLAPGERVCLITGPNMSGKSTLLRQIALITVMAGIGCFVPASRATLPIPDALLSLLTHEDDPTQNLSTFAAEMRTAAFILSLSSPKSLVILDEMGRGTSPEEGCAIATAVIENLTDAKGSTVFYATHFGELVEGLGWKEGIVCQHLNVSMVQKREQVDLVFHHKVHLGPGLDTHYSLQVAKMMGCFADGFLQRASQVAVTERAINDDVEGSLERHTRERRKVLSSLVRNLQRLDDESSDEIAFDDQDGSSARRDPQSLVEKLSHLQLEALQEVERTYQQ</sequence>
<dbReference type="GO" id="GO:0030983">
    <property type="term" value="F:mismatched DNA binding"/>
    <property type="evidence" value="ECO:0007669"/>
    <property type="project" value="InterPro"/>
</dbReference>
<dbReference type="Gene3D" id="1.10.1420.10">
    <property type="match status" value="2"/>
</dbReference>
<dbReference type="GO" id="GO:0007131">
    <property type="term" value="P:reciprocal meiotic recombination"/>
    <property type="evidence" value="ECO:0000318"/>
    <property type="project" value="GO_Central"/>
</dbReference>
<dbReference type="PANTHER" id="PTHR11361">
    <property type="entry name" value="DNA MISMATCH REPAIR PROTEIN MUTS FAMILY MEMBER"/>
    <property type="match status" value="1"/>
</dbReference>
<dbReference type="OrthoDB" id="276261at2759"/>
<dbReference type="PANTHER" id="PTHR11361:SF21">
    <property type="entry name" value="MUTS PROTEIN HOMOLOG 4"/>
    <property type="match status" value="1"/>
</dbReference>
<dbReference type="SUPFAM" id="SSF48334">
    <property type="entry name" value="DNA repair protein MutS, domain III"/>
    <property type="match status" value="1"/>
</dbReference>
<dbReference type="GO" id="GO:0006298">
    <property type="term" value="P:mismatch repair"/>
    <property type="evidence" value="ECO:0007669"/>
    <property type="project" value="InterPro"/>
</dbReference>
<dbReference type="AlphaFoldDB" id="A0A0D1CF39"/>
<dbReference type="CDD" id="cd03282">
    <property type="entry name" value="ABC_MSH4_euk"/>
    <property type="match status" value="1"/>
</dbReference>
<dbReference type="GO" id="GO:0005634">
    <property type="term" value="C:nucleus"/>
    <property type="evidence" value="ECO:0000318"/>
    <property type="project" value="GO_Central"/>
</dbReference>
<feature type="domain" description="DNA mismatch repair proteins mutS family" evidence="7">
    <location>
        <begin position="878"/>
        <end position="894"/>
    </location>
</feature>
<keyword evidence="4" id="KW-0238">DNA-binding</keyword>
<dbReference type="VEuPathDB" id="FungiDB:UMAG_12336"/>